<dbReference type="SUPFAM" id="SSF55874">
    <property type="entry name" value="ATPase domain of HSP90 chaperone/DNA topoisomerase II/histidine kinase"/>
    <property type="match status" value="1"/>
</dbReference>
<proteinExistence type="predicted"/>
<dbReference type="Pfam" id="PF02518">
    <property type="entry name" value="HATPase_c"/>
    <property type="match status" value="1"/>
</dbReference>
<dbReference type="PANTHER" id="PTHR43065">
    <property type="entry name" value="SENSOR HISTIDINE KINASE"/>
    <property type="match status" value="1"/>
</dbReference>
<name>A0A1P8VPX6_9BACT</name>
<evidence type="ECO:0000256" key="1">
    <source>
        <dbReference type="ARBA" id="ARBA00000085"/>
    </source>
</evidence>
<feature type="transmembrane region" description="Helical" evidence="10">
    <location>
        <begin position="183"/>
        <end position="204"/>
    </location>
</feature>
<evidence type="ECO:0000256" key="3">
    <source>
        <dbReference type="ARBA" id="ARBA00012438"/>
    </source>
</evidence>
<evidence type="ECO:0000259" key="11">
    <source>
        <dbReference type="PROSITE" id="PS50109"/>
    </source>
</evidence>
<evidence type="ECO:0000259" key="12">
    <source>
        <dbReference type="PROSITE" id="PS50885"/>
    </source>
</evidence>
<dbReference type="Gene3D" id="3.30.565.10">
    <property type="entry name" value="Histidine kinase-like ATPase, C-terminal domain"/>
    <property type="match status" value="1"/>
</dbReference>
<comment type="subcellular location">
    <subcellularLocation>
        <location evidence="2">Membrane</location>
    </subcellularLocation>
</comment>
<keyword evidence="5" id="KW-0808">Transferase</keyword>
<protein>
    <recommendedName>
        <fullName evidence="3">histidine kinase</fullName>
        <ecNumber evidence="3">2.7.13.3</ecNumber>
    </recommendedName>
</protein>
<dbReference type="EMBL" id="KX622587">
    <property type="protein sequence ID" value="APZ78674.1"/>
    <property type="molecule type" value="Genomic_DNA"/>
</dbReference>
<dbReference type="InterPro" id="IPR003594">
    <property type="entry name" value="HATPase_dom"/>
</dbReference>
<evidence type="ECO:0000256" key="10">
    <source>
        <dbReference type="SAM" id="Phobius"/>
    </source>
</evidence>
<dbReference type="PROSITE" id="PS50109">
    <property type="entry name" value="HIS_KIN"/>
    <property type="match status" value="1"/>
</dbReference>
<dbReference type="CDD" id="cd00082">
    <property type="entry name" value="HisKA"/>
    <property type="match status" value="1"/>
</dbReference>
<dbReference type="GO" id="GO:0000155">
    <property type="term" value="F:phosphorelay sensor kinase activity"/>
    <property type="evidence" value="ECO:0007669"/>
    <property type="project" value="InterPro"/>
</dbReference>
<keyword evidence="6" id="KW-0547">Nucleotide-binding</keyword>
<dbReference type="InterPro" id="IPR003660">
    <property type="entry name" value="HAMP_dom"/>
</dbReference>
<keyword evidence="4" id="KW-0597">Phosphoprotein</keyword>
<dbReference type="SUPFAM" id="SSF47384">
    <property type="entry name" value="Homodimeric domain of signal transducing histidine kinase"/>
    <property type="match status" value="1"/>
</dbReference>
<comment type="catalytic activity">
    <reaction evidence="1">
        <text>ATP + protein L-histidine = ADP + protein N-phospho-L-histidine.</text>
        <dbReference type="EC" id="2.7.13.3"/>
    </reaction>
</comment>
<organism evidence="13">
    <name type="scientific">Cystobacterineae bacterium</name>
    <dbReference type="NCBI Taxonomy" id="1934914"/>
    <lineage>
        <taxon>Bacteria</taxon>
        <taxon>Pseudomonadati</taxon>
        <taxon>Myxococcota</taxon>
        <taxon>Myxococcia</taxon>
        <taxon>Myxococcales</taxon>
        <taxon>Cystobacterineae</taxon>
    </lineage>
</organism>
<dbReference type="Gene3D" id="1.10.287.130">
    <property type="match status" value="1"/>
</dbReference>
<dbReference type="CDD" id="cd06225">
    <property type="entry name" value="HAMP"/>
    <property type="match status" value="1"/>
</dbReference>
<feature type="domain" description="HAMP" evidence="12">
    <location>
        <begin position="206"/>
        <end position="256"/>
    </location>
</feature>
<keyword evidence="8" id="KW-0067">ATP-binding</keyword>
<reference evidence="13" key="1">
    <citation type="journal article" date="2017" name="ACS Chem. Biol.">
        <title>Genomics-Guided Exploitation of Lipopeptide Diversity in Myxobacteria.</title>
        <authorList>
            <person name="Burgard C."/>
            <person name="Zaburannyi N."/>
            <person name="Nadmid S."/>
            <person name="Maier J."/>
            <person name="Jenke-Kodama H."/>
            <person name="Luxenburger E."/>
            <person name="Bernauer H.S."/>
            <person name="Wenzel S.C."/>
        </authorList>
    </citation>
    <scope>NUCLEOTIDE SEQUENCE</scope>
    <source>
        <strain evidence="13">CcG34</strain>
    </source>
</reference>
<dbReference type="SUPFAM" id="SSF158472">
    <property type="entry name" value="HAMP domain-like"/>
    <property type="match status" value="1"/>
</dbReference>
<keyword evidence="10" id="KW-0812">Transmembrane</keyword>
<dbReference type="SMART" id="SM00304">
    <property type="entry name" value="HAMP"/>
    <property type="match status" value="1"/>
</dbReference>
<feature type="domain" description="Histidine kinase" evidence="11">
    <location>
        <begin position="273"/>
        <end position="494"/>
    </location>
</feature>
<sequence>MSIRGKVLLIVILASSLLLSMGLLMRWGAARGRTIRAVALRAQAQHALINQLRGDTLEHLYLLQRARASGGDTSAILSERLRQVEAQFTWLRTLAREEATLTGEERPEEARLLDQAEQSLRSWLEHAEASLRGQPAAEGDARFQEEFGLRVEPLLKEVLRRKRQQLDELLTTSEKTLEKGTRAAILLPLVSMGLLIMVAASILVPMSRRFQELLAQTERLGRGEQERQLPENWRDEFGTLAQGFNRMTQQLQATQARLMVADRLATVGRTAAGVGHEINNPITYVLANLSYLQEELKRAREGLAEKERQELLEAATEAWEGAERVRFIAQDLKMLSRAEETSRSPVQLSAVVRSSVRMAAHELRGRARVVEDCADVPPVRGNAARLGQVFLNLIINAAHAIAPGRAEENEIRVTARLGESGRVTVDVSDTGSGIAPENLERIFELFFTTKPVGEGTGLGLAVCRSVVTSMGGDITVESQPGRGTTFRITLPAFSSADARVPAPSAS</sequence>
<dbReference type="PROSITE" id="PS50885">
    <property type="entry name" value="HAMP"/>
    <property type="match status" value="1"/>
</dbReference>
<dbReference type="SMART" id="SM00387">
    <property type="entry name" value="HATPase_c"/>
    <property type="match status" value="1"/>
</dbReference>
<dbReference type="GO" id="GO:0016020">
    <property type="term" value="C:membrane"/>
    <property type="evidence" value="ECO:0007669"/>
    <property type="project" value="UniProtKB-SubCell"/>
</dbReference>
<dbReference type="InterPro" id="IPR036890">
    <property type="entry name" value="HATPase_C_sf"/>
</dbReference>
<dbReference type="PRINTS" id="PR00344">
    <property type="entry name" value="BCTRLSENSOR"/>
</dbReference>
<evidence type="ECO:0000256" key="8">
    <source>
        <dbReference type="ARBA" id="ARBA00022840"/>
    </source>
</evidence>
<evidence type="ECO:0000256" key="9">
    <source>
        <dbReference type="ARBA" id="ARBA00023012"/>
    </source>
</evidence>
<dbReference type="InterPro" id="IPR005467">
    <property type="entry name" value="His_kinase_dom"/>
</dbReference>
<keyword evidence="10" id="KW-0472">Membrane</keyword>
<evidence type="ECO:0000313" key="13">
    <source>
        <dbReference type="EMBL" id="APZ78674.1"/>
    </source>
</evidence>
<keyword evidence="9" id="KW-0902">Two-component regulatory system</keyword>
<dbReference type="InterPro" id="IPR003661">
    <property type="entry name" value="HisK_dim/P_dom"/>
</dbReference>
<dbReference type="EC" id="2.7.13.3" evidence="3"/>
<evidence type="ECO:0000256" key="4">
    <source>
        <dbReference type="ARBA" id="ARBA00022553"/>
    </source>
</evidence>
<evidence type="ECO:0000256" key="7">
    <source>
        <dbReference type="ARBA" id="ARBA00022777"/>
    </source>
</evidence>
<evidence type="ECO:0000256" key="6">
    <source>
        <dbReference type="ARBA" id="ARBA00022741"/>
    </source>
</evidence>
<dbReference type="PANTHER" id="PTHR43065:SF10">
    <property type="entry name" value="PEROXIDE STRESS-ACTIVATED HISTIDINE KINASE MAK3"/>
    <property type="match status" value="1"/>
</dbReference>
<evidence type="ECO:0000256" key="5">
    <source>
        <dbReference type="ARBA" id="ARBA00022679"/>
    </source>
</evidence>
<dbReference type="InterPro" id="IPR004358">
    <property type="entry name" value="Sig_transdc_His_kin-like_C"/>
</dbReference>
<dbReference type="InterPro" id="IPR036097">
    <property type="entry name" value="HisK_dim/P_sf"/>
</dbReference>
<evidence type="ECO:0000256" key="2">
    <source>
        <dbReference type="ARBA" id="ARBA00004370"/>
    </source>
</evidence>
<accession>A0A1P8VPX6</accession>
<dbReference type="Pfam" id="PF00672">
    <property type="entry name" value="HAMP"/>
    <property type="match status" value="1"/>
</dbReference>
<dbReference type="GO" id="GO:0005524">
    <property type="term" value="F:ATP binding"/>
    <property type="evidence" value="ECO:0007669"/>
    <property type="project" value="UniProtKB-KW"/>
</dbReference>
<dbReference type="Gene3D" id="6.10.340.10">
    <property type="match status" value="1"/>
</dbReference>
<keyword evidence="7 13" id="KW-0418">Kinase</keyword>
<dbReference type="AlphaFoldDB" id="A0A1P8VPX6"/>
<keyword evidence="10" id="KW-1133">Transmembrane helix</keyword>